<accession>T0ZHB9</accession>
<organism evidence="1">
    <name type="scientific">mine drainage metagenome</name>
    <dbReference type="NCBI Taxonomy" id="410659"/>
    <lineage>
        <taxon>unclassified sequences</taxon>
        <taxon>metagenomes</taxon>
        <taxon>ecological metagenomes</taxon>
    </lineage>
</organism>
<gene>
    <name evidence="1" type="ORF">B2A_14588</name>
</gene>
<sequence length="82" mass="9153">MTRLSTVTKPSHALSLFDTLSRLSFIQAAKLLGPEGRRLITEGGKHEIDVATQVDFDRERFRLEVDSAIGLYPGFPKGNWHG</sequence>
<dbReference type="EMBL" id="AUZZ01010596">
    <property type="protein sequence ID" value="EQD29230.1"/>
    <property type="molecule type" value="Genomic_DNA"/>
</dbReference>
<reference evidence="1" key="2">
    <citation type="journal article" date="2014" name="ISME J.">
        <title>Microbial stratification in low pH oxic and suboxic macroscopic growths along an acid mine drainage.</title>
        <authorList>
            <person name="Mendez-Garcia C."/>
            <person name="Mesa V."/>
            <person name="Sprenger R.R."/>
            <person name="Richter M."/>
            <person name="Diez M.S."/>
            <person name="Solano J."/>
            <person name="Bargiela R."/>
            <person name="Golyshina O.V."/>
            <person name="Manteca A."/>
            <person name="Ramos J.L."/>
            <person name="Gallego J.R."/>
            <person name="Llorente I."/>
            <person name="Martins Dos Santos V.A."/>
            <person name="Jensen O.N."/>
            <person name="Pelaez A.I."/>
            <person name="Sanchez J."/>
            <person name="Ferrer M."/>
        </authorList>
    </citation>
    <scope>NUCLEOTIDE SEQUENCE</scope>
</reference>
<name>T0ZHB9_9ZZZZ</name>
<comment type="caution">
    <text evidence="1">The sequence shown here is derived from an EMBL/GenBank/DDBJ whole genome shotgun (WGS) entry which is preliminary data.</text>
</comment>
<proteinExistence type="predicted"/>
<evidence type="ECO:0000313" key="1">
    <source>
        <dbReference type="EMBL" id="EQD29230.1"/>
    </source>
</evidence>
<dbReference type="AlphaFoldDB" id="T0ZHB9"/>
<protein>
    <submittedName>
        <fullName evidence="1">Uncharacterized protein</fullName>
    </submittedName>
</protein>
<reference evidence="1" key="1">
    <citation type="submission" date="2013-08" db="EMBL/GenBank/DDBJ databases">
        <authorList>
            <person name="Mendez C."/>
            <person name="Richter M."/>
            <person name="Ferrer M."/>
            <person name="Sanchez J."/>
        </authorList>
    </citation>
    <scope>NUCLEOTIDE SEQUENCE</scope>
</reference>